<dbReference type="SMART" id="SM00100">
    <property type="entry name" value="cNMP"/>
    <property type="match status" value="1"/>
</dbReference>
<name>A0A1I7NQC4_9HYPH</name>
<keyword evidence="7" id="KW-1185">Reference proteome</keyword>
<keyword evidence="3" id="KW-0804">Transcription</keyword>
<reference evidence="7" key="1">
    <citation type="submission" date="2016-10" db="EMBL/GenBank/DDBJ databases">
        <authorList>
            <person name="Varghese N."/>
            <person name="Submissions S."/>
        </authorList>
    </citation>
    <scope>NUCLEOTIDE SEQUENCE [LARGE SCALE GENOMIC DNA]</scope>
    <source>
        <strain evidence="7">DSM 1565</strain>
    </source>
</reference>
<dbReference type="SUPFAM" id="SSF46785">
    <property type="entry name" value="Winged helix' DNA-binding domain"/>
    <property type="match status" value="1"/>
</dbReference>
<keyword evidence="1" id="KW-0805">Transcription regulation</keyword>
<evidence type="ECO:0000259" key="4">
    <source>
        <dbReference type="PROSITE" id="PS50042"/>
    </source>
</evidence>
<dbReference type="GO" id="GO:0003677">
    <property type="term" value="F:DNA binding"/>
    <property type="evidence" value="ECO:0007669"/>
    <property type="project" value="UniProtKB-KW"/>
</dbReference>
<evidence type="ECO:0000256" key="1">
    <source>
        <dbReference type="ARBA" id="ARBA00023015"/>
    </source>
</evidence>
<dbReference type="InterPro" id="IPR050397">
    <property type="entry name" value="Env_Response_Regulators"/>
</dbReference>
<evidence type="ECO:0000259" key="5">
    <source>
        <dbReference type="PROSITE" id="PS51063"/>
    </source>
</evidence>
<evidence type="ECO:0000313" key="7">
    <source>
        <dbReference type="Proteomes" id="UP000199423"/>
    </source>
</evidence>
<gene>
    <name evidence="6" type="ORF">SAMN04488557_2806</name>
</gene>
<feature type="domain" description="HTH crp-type" evidence="5">
    <location>
        <begin position="152"/>
        <end position="224"/>
    </location>
</feature>
<keyword evidence="6" id="KW-0808">Transferase</keyword>
<dbReference type="SUPFAM" id="SSF51206">
    <property type="entry name" value="cAMP-binding domain-like"/>
    <property type="match status" value="1"/>
</dbReference>
<feature type="domain" description="Cyclic nucleotide-binding" evidence="4">
    <location>
        <begin position="18"/>
        <end position="138"/>
    </location>
</feature>
<dbReference type="InterPro" id="IPR000595">
    <property type="entry name" value="cNMP-bd_dom"/>
</dbReference>
<dbReference type="Gene3D" id="2.60.120.10">
    <property type="entry name" value="Jelly Rolls"/>
    <property type="match status" value="1"/>
</dbReference>
<dbReference type="PROSITE" id="PS51063">
    <property type="entry name" value="HTH_CRP_2"/>
    <property type="match status" value="1"/>
</dbReference>
<dbReference type="InterPro" id="IPR012318">
    <property type="entry name" value="HTH_CRP"/>
</dbReference>
<keyword evidence="6" id="KW-0418">Kinase</keyword>
<accession>A0A1I7NQC4</accession>
<dbReference type="OrthoDB" id="3182344at2"/>
<keyword evidence="2" id="KW-0238">DNA-binding</keyword>
<dbReference type="PANTHER" id="PTHR24567:SF26">
    <property type="entry name" value="REGULATORY PROTEIN YEIL"/>
    <property type="match status" value="1"/>
</dbReference>
<proteinExistence type="predicted"/>
<dbReference type="InterPro" id="IPR036390">
    <property type="entry name" value="WH_DNA-bd_sf"/>
</dbReference>
<evidence type="ECO:0000256" key="3">
    <source>
        <dbReference type="ARBA" id="ARBA00023163"/>
    </source>
</evidence>
<evidence type="ECO:0000313" key="6">
    <source>
        <dbReference type="EMBL" id="SFV36823.1"/>
    </source>
</evidence>
<protein>
    <submittedName>
        <fullName evidence="6">cAMP-binding domain of CRP or a regulatory subunit of cAMP-dependent protein kinases</fullName>
    </submittedName>
</protein>
<evidence type="ECO:0000256" key="2">
    <source>
        <dbReference type="ARBA" id="ARBA00023125"/>
    </source>
</evidence>
<dbReference type="RefSeq" id="WP_092868370.1">
    <property type="nucleotide sequence ID" value="NZ_FPCH01000003.1"/>
</dbReference>
<dbReference type="Pfam" id="PF13545">
    <property type="entry name" value="HTH_Crp_2"/>
    <property type="match status" value="1"/>
</dbReference>
<dbReference type="PROSITE" id="PS50042">
    <property type="entry name" value="CNMP_BINDING_3"/>
    <property type="match status" value="1"/>
</dbReference>
<dbReference type="InterPro" id="IPR014710">
    <property type="entry name" value="RmlC-like_jellyroll"/>
</dbReference>
<dbReference type="GO" id="GO:0003700">
    <property type="term" value="F:DNA-binding transcription factor activity"/>
    <property type="evidence" value="ECO:0007669"/>
    <property type="project" value="TreeGrafter"/>
</dbReference>
<dbReference type="GO" id="GO:0016301">
    <property type="term" value="F:kinase activity"/>
    <property type="evidence" value="ECO:0007669"/>
    <property type="project" value="UniProtKB-KW"/>
</dbReference>
<dbReference type="Proteomes" id="UP000199423">
    <property type="component" value="Unassembled WGS sequence"/>
</dbReference>
<dbReference type="GO" id="GO:0005829">
    <property type="term" value="C:cytosol"/>
    <property type="evidence" value="ECO:0007669"/>
    <property type="project" value="TreeGrafter"/>
</dbReference>
<dbReference type="AlphaFoldDB" id="A0A1I7NQC4"/>
<dbReference type="CDD" id="cd00038">
    <property type="entry name" value="CAP_ED"/>
    <property type="match status" value="1"/>
</dbReference>
<dbReference type="EMBL" id="FPCH01000003">
    <property type="protein sequence ID" value="SFV36823.1"/>
    <property type="molecule type" value="Genomic_DNA"/>
</dbReference>
<organism evidence="6 7">
    <name type="scientific">Hyphomicrobium facile</name>
    <dbReference type="NCBI Taxonomy" id="51670"/>
    <lineage>
        <taxon>Bacteria</taxon>
        <taxon>Pseudomonadati</taxon>
        <taxon>Pseudomonadota</taxon>
        <taxon>Alphaproteobacteria</taxon>
        <taxon>Hyphomicrobiales</taxon>
        <taxon>Hyphomicrobiaceae</taxon>
        <taxon>Hyphomicrobium</taxon>
    </lineage>
</organism>
<dbReference type="Pfam" id="PF00027">
    <property type="entry name" value="cNMP_binding"/>
    <property type="match status" value="1"/>
</dbReference>
<dbReference type="STRING" id="51670.SAMN04488557_2806"/>
<dbReference type="PANTHER" id="PTHR24567">
    <property type="entry name" value="CRP FAMILY TRANSCRIPTIONAL REGULATORY PROTEIN"/>
    <property type="match status" value="1"/>
</dbReference>
<dbReference type="InterPro" id="IPR018490">
    <property type="entry name" value="cNMP-bd_dom_sf"/>
</dbReference>
<sequence length="232" mass="26235">MKQATSTSSVPSFAKIEPFRALPAEAIERVQQHCNWRHYETGELILDYLDKTDEVFFITEGEVRVSIYSIDGKAITFSDLKAGDMFGEISAIDHGLRSASIEARSRCCIASMTALAFSSLLKTEPDLTFEMLLRFARKIRELTNRVYEFSSLDVANRTRAELLRLARLGARQGQCVKIEPAPTHAEIASRISTHREAVTRELNRLSKLGIVERRGTLLIVKDIERLEDMVED</sequence>